<dbReference type="Proteomes" id="UP000632454">
    <property type="component" value="Unassembled WGS sequence"/>
</dbReference>
<organism evidence="2 3">
    <name type="scientific">Williamsia phyllosphaerae</name>
    <dbReference type="NCBI Taxonomy" id="885042"/>
    <lineage>
        <taxon>Bacteria</taxon>
        <taxon>Bacillati</taxon>
        <taxon>Actinomycetota</taxon>
        <taxon>Actinomycetes</taxon>
        <taxon>Mycobacteriales</taxon>
        <taxon>Nocardiaceae</taxon>
        <taxon>Williamsia</taxon>
    </lineage>
</organism>
<dbReference type="InterPro" id="IPR011009">
    <property type="entry name" value="Kinase-like_dom_sf"/>
</dbReference>
<dbReference type="EMBL" id="BMCS01000002">
    <property type="protein sequence ID" value="GGF32239.1"/>
    <property type="molecule type" value="Genomic_DNA"/>
</dbReference>
<comment type="caution">
    <text evidence="2">The sequence shown here is derived from an EMBL/GenBank/DDBJ whole genome shotgun (WGS) entry which is preliminary data.</text>
</comment>
<dbReference type="RefSeq" id="WP_188490782.1">
    <property type="nucleotide sequence ID" value="NZ_BMCS01000002.1"/>
</dbReference>
<sequence>MSPTASAIPSSPQELTGRWLESVLGTDDHPVSVDTVTVEPVGTGQTGATYRLSVTYADPTESAPATLVVKLPSQDAGVRERVALGYRSEHVFYSRVADTVAVPIPDCLHIDISDDAADFVLVLADLAPAVQGDQIAGCTPAQARAAVRALAGLHGPRWCDPTWLTLDGVVMPVPDAAGAGGFGDLARIATTTTIDRLGHSLSATDRATLTDCAEAITPWLRSDTERFSLLHGDFRLDNLLFHPETDEVTVVDWQTLSVGLPARDLAYFVATSLDPHTRAEHERDLVAAYHQALSEHGVAGYDAQTCWRDYRSGMLSIPLITTLGFAFAAGSDRGDDMFIAMIERGCEAIRDLGTLDLVGDRS</sequence>
<evidence type="ECO:0000313" key="2">
    <source>
        <dbReference type="EMBL" id="GGF32239.1"/>
    </source>
</evidence>
<gene>
    <name evidence="2" type="ORF">GCM10007298_30120</name>
</gene>
<proteinExistence type="predicted"/>
<name>A0ABQ1V2K5_9NOCA</name>
<dbReference type="InterPro" id="IPR015897">
    <property type="entry name" value="CHK_kinase-like"/>
</dbReference>
<keyword evidence="3" id="KW-1185">Reference proteome</keyword>
<dbReference type="PANTHER" id="PTHR11012">
    <property type="entry name" value="PROTEIN KINASE-LIKE DOMAIN-CONTAINING"/>
    <property type="match status" value="1"/>
</dbReference>
<dbReference type="InterPro" id="IPR002575">
    <property type="entry name" value="Aminoglycoside_PTrfase"/>
</dbReference>
<evidence type="ECO:0000259" key="1">
    <source>
        <dbReference type="SMART" id="SM00587"/>
    </source>
</evidence>
<reference evidence="3" key="1">
    <citation type="journal article" date="2019" name="Int. J. Syst. Evol. Microbiol.">
        <title>The Global Catalogue of Microorganisms (GCM) 10K type strain sequencing project: providing services to taxonomists for standard genome sequencing and annotation.</title>
        <authorList>
            <consortium name="The Broad Institute Genomics Platform"/>
            <consortium name="The Broad Institute Genome Sequencing Center for Infectious Disease"/>
            <person name="Wu L."/>
            <person name="Ma J."/>
        </authorList>
    </citation>
    <scope>NUCLEOTIDE SEQUENCE [LARGE SCALE GENOMIC DNA]</scope>
    <source>
        <strain evidence="3">CCM 7855</strain>
    </source>
</reference>
<dbReference type="Pfam" id="PF01636">
    <property type="entry name" value="APH"/>
    <property type="match status" value="1"/>
</dbReference>
<dbReference type="SMART" id="SM00587">
    <property type="entry name" value="CHK"/>
    <property type="match status" value="1"/>
</dbReference>
<dbReference type="Gene3D" id="3.90.1200.10">
    <property type="match status" value="1"/>
</dbReference>
<dbReference type="SUPFAM" id="SSF56112">
    <property type="entry name" value="Protein kinase-like (PK-like)"/>
    <property type="match status" value="1"/>
</dbReference>
<dbReference type="PANTHER" id="PTHR11012:SF30">
    <property type="entry name" value="PROTEIN KINASE-LIKE DOMAIN-CONTAINING"/>
    <property type="match status" value="1"/>
</dbReference>
<evidence type="ECO:0000313" key="3">
    <source>
        <dbReference type="Proteomes" id="UP000632454"/>
    </source>
</evidence>
<protein>
    <submittedName>
        <fullName evidence="2">Aminoglycoside phosphotransferase</fullName>
    </submittedName>
</protein>
<feature type="domain" description="CHK kinase-like" evidence="1">
    <location>
        <begin position="121"/>
        <end position="299"/>
    </location>
</feature>
<accession>A0ABQ1V2K5</accession>